<dbReference type="AlphaFoldDB" id="F5YQA4"/>
<dbReference type="InterPro" id="IPR004951">
    <property type="entry name" value="DUF268_CAE_spp"/>
</dbReference>
<dbReference type="SUPFAM" id="SSF53335">
    <property type="entry name" value="S-adenosyl-L-methionine-dependent methyltransferases"/>
    <property type="match status" value="1"/>
</dbReference>
<dbReference type="Proteomes" id="UP000009223">
    <property type="component" value="Chromosome"/>
</dbReference>
<dbReference type="KEGG" id="tpi:TREPR_3736"/>
<dbReference type="Gene3D" id="3.40.50.150">
    <property type="entry name" value="Vaccinia Virus protein VP39"/>
    <property type="match status" value="1"/>
</dbReference>
<evidence type="ECO:0000313" key="1">
    <source>
        <dbReference type="EMBL" id="AEF85541.1"/>
    </source>
</evidence>
<proteinExistence type="predicted"/>
<sequence>MKGHYFHQDLLVARKIYINNPHNHIDIGSRIDGFVAHIASFRSIDVLDIRPLAKSIPNIKFVQQDFTVPLKTELIESYDSVSCLHALEHFGLGRYGDPINPDGYLLGLKNLYAIIKKGGKLYFSVPIGPQRLEFNAHRVFSMKYLLSLFDKYYNIDNFSFVDDNGDLHEDIKISNSSLENNFGCIWGCGIFEMTKI</sequence>
<dbReference type="InterPro" id="IPR029063">
    <property type="entry name" value="SAM-dependent_MTases_sf"/>
</dbReference>
<gene>
    <name evidence="1" type="ordered locus">TREPR_3736</name>
</gene>
<dbReference type="Pfam" id="PF03269">
    <property type="entry name" value="DUF268"/>
    <property type="match status" value="1"/>
</dbReference>
<keyword evidence="2" id="KW-1185">Reference proteome</keyword>
<dbReference type="HOGENOM" id="CLU_082690_0_0_12"/>
<accession>F5YQA4</accession>
<organism evidence="1 2">
    <name type="scientific">Treponema primitia (strain ATCC BAA-887 / DSM 12427 / ZAS-2)</name>
    <dbReference type="NCBI Taxonomy" id="545694"/>
    <lineage>
        <taxon>Bacteria</taxon>
        <taxon>Pseudomonadati</taxon>
        <taxon>Spirochaetota</taxon>
        <taxon>Spirochaetia</taxon>
        <taxon>Spirochaetales</taxon>
        <taxon>Treponemataceae</taxon>
        <taxon>Treponema</taxon>
    </lineage>
</organism>
<reference evidence="1 2" key="2">
    <citation type="journal article" date="2011" name="ISME J.">
        <title>RNA-seq reveals cooperative metabolic interactions between two termite-gut spirochete species in co-culture.</title>
        <authorList>
            <person name="Rosenthal A.Z."/>
            <person name="Matson E.G."/>
            <person name="Eldar A."/>
            <person name="Leadbetter J.R."/>
        </authorList>
    </citation>
    <scope>NUCLEOTIDE SEQUENCE [LARGE SCALE GENOMIC DNA]</scope>
    <source>
        <strain evidence="2">ATCC BAA-887 / DSM 12427 / ZAS-2</strain>
    </source>
</reference>
<dbReference type="STRING" id="545694.TREPR_3736"/>
<name>F5YQA4_TREPZ</name>
<dbReference type="EMBL" id="CP001843">
    <property type="protein sequence ID" value="AEF85541.1"/>
    <property type="molecule type" value="Genomic_DNA"/>
</dbReference>
<evidence type="ECO:0008006" key="3">
    <source>
        <dbReference type="Google" id="ProtNLM"/>
    </source>
</evidence>
<evidence type="ECO:0000313" key="2">
    <source>
        <dbReference type="Proteomes" id="UP000009223"/>
    </source>
</evidence>
<reference evidence="2" key="1">
    <citation type="submission" date="2009-12" db="EMBL/GenBank/DDBJ databases">
        <title>Complete sequence of Treponema primitia strain ZAS-2.</title>
        <authorList>
            <person name="Tetu S.G."/>
            <person name="Matson E."/>
            <person name="Ren Q."/>
            <person name="Seshadri R."/>
            <person name="Elbourne L."/>
            <person name="Hassan K.A."/>
            <person name="Durkin A."/>
            <person name="Radune D."/>
            <person name="Mohamoud Y."/>
            <person name="Shay R."/>
            <person name="Jin S."/>
            <person name="Zhang X."/>
            <person name="Lucey K."/>
            <person name="Ballor N.R."/>
            <person name="Ottesen E."/>
            <person name="Rosenthal R."/>
            <person name="Allen A."/>
            <person name="Leadbetter J.R."/>
            <person name="Paulsen I.T."/>
        </authorList>
    </citation>
    <scope>NUCLEOTIDE SEQUENCE [LARGE SCALE GENOMIC DNA]</scope>
    <source>
        <strain evidence="2">ATCC BAA-887 / DSM 12427 / ZAS-2</strain>
    </source>
</reference>
<protein>
    <recommendedName>
        <fullName evidence="3">DUF268 domain-containing protein</fullName>
    </recommendedName>
</protein>
<dbReference type="eggNOG" id="COG2226">
    <property type="taxonomic scope" value="Bacteria"/>
</dbReference>